<evidence type="ECO:0000256" key="3">
    <source>
        <dbReference type="ARBA" id="ARBA00022723"/>
    </source>
</evidence>
<dbReference type="InterPro" id="IPR018317">
    <property type="entry name" value="QueC"/>
</dbReference>
<comment type="pathway">
    <text evidence="1">Purine metabolism; 7-cyano-7-deazaguanine biosynthesis.</text>
</comment>
<proteinExistence type="inferred from homology"/>
<keyword evidence="3" id="KW-0479">Metal-binding</keyword>
<keyword evidence="4" id="KW-0547">Nucleotide-binding</keyword>
<dbReference type="Gene3D" id="3.40.50.620">
    <property type="entry name" value="HUPs"/>
    <property type="match status" value="1"/>
</dbReference>
<evidence type="ECO:0000313" key="10">
    <source>
        <dbReference type="EMBL" id="KKQ36364.1"/>
    </source>
</evidence>
<dbReference type="GO" id="GO:0016874">
    <property type="term" value="F:ligase activity"/>
    <property type="evidence" value="ECO:0007669"/>
    <property type="project" value="UniProtKB-KW"/>
</dbReference>
<dbReference type="SUPFAM" id="SSF52402">
    <property type="entry name" value="Adenine nucleotide alpha hydrolases-like"/>
    <property type="match status" value="1"/>
</dbReference>
<dbReference type="GO" id="GO:0005524">
    <property type="term" value="F:ATP binding"/>
    <property type="evidence" value="ECO:0007669"/>
    <property type="project" value="UniProtKB-KW"/>
</dbReference>
<gene>
    <name evidence="10" type="ORF">US54_C0071G0006</name>
</gene>
<dbReference type="GO" id="GO:0046872">
    <property type="term" value="F:metal ion binding"/>
    <property type="evidence" value="ECO:0007669"/>
    <property type="project" value="UniProtKB-KW"/>
</dbReference>
<comment type="caution">
    <text evidence="10">The sequence shown here is derived from an EMBL/GenBank/DDBJ whole genome shotgun (WGS) entry which is preliminary data.</text>
</comment>
<keyword evidence="5" id="KW-0862">Zinc</keyword>
<dbReference type="STRING" id="1618481.US54_C0071G0006"/>
<evidence type="ECO:0000256" key="6">
    <source>
        <dbReference type="ARBA" id="ARBA00022840"/>
    </source>
</evidence>
<dbReference type="InterPro" id="IPR014729">
    <property type="entry name" value="Rossmann-like_a/b/a_fold"/>
</dbReference>
<dbReference type="Pfam" id="PF05402">
    <property type="entry name" value="PqqD"/>
    <property type="match status" value="1"/>
</dbReference>
<evidence type="ECO:0000256" key="9">
    <source>
        <dbReference type="ARBA" id="ARBA00047890"/>
    </source>
</evidence>
<dbReference type="EC" id="6.3.4.20" evidence="8"/>
<comment type="catalytic activity">
    <reaction evidence="9">
        <text>7-carboxy-7-carbaguanine + NH4(+) + 2 ATP = 7-cyano-7-carbaguanine + 2 AMP + 2 diphosphate + 2 H(+)</text>
        <dbReference type="Rhea" id="RHEA:27982"/>
        <dbReference type="ChEBI" id="CHEBI:15378"/>
        <dbReference type="ChEBI" id="CHEBI:28938"/>
        <dbReference type="ChEBI" id="CHEBI:30616"/>
        <dbReference type="ChEBI" id="CHEBI:33019"/>
        <dbReference type="ChEBI" id="CHEBI:45075"/>
        <dbReference type="ChEBI" id="CHEBI:61036"/>
        <dbReference type="ChEBI" id="CHEBI:456215"/>
        <dbReference type="EC" id="6.3.4.20"/>
    </reaction>
</comment>
<dbReference type="EMBL" id="LBTJ01000071">
    <property type="protein sequence ID" value="KKQ36364.1"/>
    <property type="molecule type" value="Genomic_DNA"/>
</dbReference>
<dbReference type="AlphaFoldDB" id="A0A0G0JHV7"/>
<accession>A0A0G0JHV7</accession>
<evidence type="ECO:0000256" key="1">
    <source>
        <dbReference type="ARBA" id="ARBA00005061"/>
    </source>
</evidence>
<organism evidence="10 11">
    <name type="scientific">Candidatus Roizmanbacteria bacterium GW2011_GWA2_37_7</name>
    <dbReference type="NCBI Taxonomy" id="1618481"/>
    <lineage>
        <taxon>Bacteria</taxon>
        <taxon>Candidatus Roizmaniibacteriota</taxon>
    </lineage>
</organism>
<keyword evidence="6" id="KW-0067">ATP-binding</keyword>
<keyword evidence="2" id="KW-0436">Ligase</keyword>
<evidence type="ECO:0000256" key="7">
    <source>
        <dbReference type="ARBA" id="ARBA00037993"/>
    </source>
</evidence>
<dbReference type="InterPro" id="IPR008792">
    <property type="entry name" value="PQQD"/>
</dbReference>
<evidence type="ECO:0000313" key="11">
    <source>
        <dbReference type="Proteomes" id="UP000034471"/>
    </source>
</evidence>
<evidence type="ECO:0000256" key="8">
    <source>
        <dbReference type="ARBA" id="ARBA00039149"/>
    </source>
</evidence>
<evidence type="ECO:0000256" key="2">
    <source>
        <dbReference type="ARBA" id="ARBA00022598"/>
    </source>
</evidence>
<dbReference type="PANTHER" id="PTHR42914">
    <property type="entry name" value="7-CYANO-7-DEAZAGUANINE SYNTHASE"/>
    <property type="match status" value="1"/>
</dbReference>
<sequence length="421" mass="49597">MFNKNNISIPVMKNVEDKAVLSAIERIFIQKRKWVHKMPKKGENVILLISGGLDSICLWNLLLDKFKLNIYPIYFRNSKKKSTGAEESISYFSGLFQKKYPNLFHQTYIKYFQSDFSFSNVKDKNKILWNIPDIINNLIYFPKYDLYIPTLINNPSRLGMYAFGAYEYSYKLKYEHDIETNNIFIGIVPEDAERLRESTLTVLRSINLVLCLIMGNFKWQFTAPIDKNYGFYYLKQDLISYAMKCNLPLERTWSCTRSDCKEHCGYCFNCLMRRISFEKAGFEDKTSYHQKQGGLRKKLILSRRINNIVNKTRNFLNNSRVTKLKDEEITDSTNISLNSGIVSYEIKEKIIILNKHKGYIEELNKTATLIWKKIAEKQITFSQLLSVLEMKYNNADIKTIRNDLFKFLKKYEASGYLILRH</sequence>
<comment type="similarity">
    <text evidence="7">Belongs to the QueC family.</text>
</comment>
<dbReference type="Proteomes" id="UP000034471">
    <property type="component" value="Unassembled WGS sequence"/>
</dbReference>
<dbReference type="PANTHER" id="PTHR42914:SF1">
    <property type="entry name" value="7-CYANO-7-DEAZAGUANINE SYNTHASE"/>
    <property type="match status" value="1"/>
</dbReference>
<name>A0A0G0JHV7_9BACT</name>
<evidence type="ECO:0000256" key="5">
    <source>
        <dbReference type="ARBA" id="ARBA00022833"/>
    </source>
</evidence>
<evidence type="ECO:0000256" key="4">
    <source>
        <dbReference type="ARBA" id="ARBA00022741"/>
    </source>
</evidence>
<protein>
    <recommendedName>
        <fullName evidence="8">7-cyano-7-deazaguanine synthase</fullName>
        <ecNumber evidence="8">6.3.4.20</ecNumber>
    </recommendedName>
</protein>
<dbReference type="Pfam" id="PF06508">
    <property type="entry name" value="QueC"/>
    <property type="match status" value="1"/>
</dbReference>
<reference evidence="10 11" key="1">
    <citation type="journal article" date="2015" name="Nature">
        <title>rRNA introns, odd ribosomes, and small enigmatic genomes across a large radiation of phyla.</title>
        <authorList>
            <person name="Brown C.T."/>
            <person name="Hug L.A."/>
            <person name="Thomas B.C."/>
            <person name="Sharon I."/>
            <person name="Castelle C.J."/>
            <person name="Singh A."/>
            <person name="Wilkins M.J."/>
            <person name="Williams K.H."/>
            <person name="Banfield J.F."/>
        </authorList>
    </citation>
    <scope>NUCLEOTIDE SEQUENCE [LARGE SCALE GENOMIC DNA]</scope>
</reference>